<gene>
    <name evidence="4" type="ORF">METZ01_LOCUS247578</name>
</gene>
<name>A0A382I4V2_9ZZZZ</name>
<organism evidence="4">
    <name type="scientific">marine metagenome</name>
    <dbReference type="NCBI Taxonomy" id="408172"/>
    <lineage>
        <taxon>unclassified sequences</taxon>
        <taxon>metagenomes</taxon>
        <taxon>ecological metagenomes</taxon>
    </lineage>
</organism>
<dbReference type="PANTHER" id="PTHR32176:SF92">
    <property type="entry name" value="XYLOSE ISOMERASE"/>
    <property type="match status" value="1"/>
</dbReference>
<keyword evidence="2" id="KW-0443">Lipid metabolism</keyword>
<dbReference type="GO" id="GO:0047372">
    <property type="term" value="F:monoacylglycerol lipase activity"/>
    <property type="evidence" value="ECO:0007669"/>
    <property type="project" value="TreeGrafter"/>
</dbReference>
<sequence>QEIKSVSGLVNVKYDPKGIESVFEEYFGNTQLKELLKPTLIPVYELSRGKNYFFRQQKAQTSERHNYYLKDLLRSATSAITYFPPSQISTVNNKSQRCFIDGGIFANNPALSAYAEFRYHNPELHAKDTMMLSLGTGRQNTQLDCEITSSWGAAEWLYQGGFMTSNAISSVSHYQLNAVYDNASNYLRLDALFDDSHSSSMDNTKKDYLDYLVSLGETIVNERQSEIEIFAQKLVEVEEQMNE</sequence>
<dbReference type="EMBL" id="UINC01065256">
    <property type="protein sequence ID" value="SVB94724.1"/>
    <property type="molecule type" value="Genomic_DNA"/>
</dbReference>
<feature type="non-terminal residue" evidence="4">
    <location>
        <position position="1"/>
    </location>
</feature>
<proteinExistence type="inferred from homology"/>
<accession>A0A382I4V2</accession>
<dbReference type="GO" id="GO:0006629">
    <property type="term" value="P:lipid metabolic process"/>
    <property type="evidence" value="ECO:0007669"/>
    <property type="project" value="UniProtKB-KW"/>
</dbReference>
<dbReference type="PANTHER" id="PTHR32176">
    <property type="entry name" value="XYLOSE ISOMERASE"/>
    <property type="match status" value="1"/>
</dbReference>
<dbReference type="GO" id="GO:0004620">
    <property type="term" value="F:phospholipase activity"/>
    <property type="evidence" value="ECO:0007669"/>
    <property type="project" value="TreeGrafter"/>
</dbReference>
<comment type="similarity">
    <text evidence="1">Belongs to the patatin family.</text>
</comment>
<dbReference type="PROSITE" id="PS51635">
    <property type="entry name" value="PNPLA"/>
    <property type="match status" value="1"/>
</dbReference>
<dbReference type="SUPFAM" id="SSF52151">
    <property type="entry name" value="FabD/lysophospholipase-like"/>
    <property type="match status" value="1"/>
</dbReference>
<dbReference type="Gene3D" id="3.40.1090.10">
    <property type="entry name" value="Cytosolic phospholipase A2 catalytic domain"/>
    <property type="match status" value="1"/>
</dbReference>
<reference evidence="4" key="1">
    <citation type="submission" date="2018-05" db="EMBL/GenBank/DDBJ databases">
        <authorList>
            <person name="Lanie J.A."/>
            <person name="Ng W.-L."/>
            <person name="Kazmierczak K.M."/>
            <person name="Andrzejewski T.M."/>
            <person name="Davidsen T.M."/>
            <person name="Wayne K.J."/>
            <person name="Tettelin H."/>
            <person name="Glass J.I."/>
            <person name="Rusch D."/>
            <person name="Podicherti R."/>
            <person name="Tsui H.-C.T."/>
            <person name="Winkler M.E."/>
        </authorList>
    </citation>
    <scope>NUCLEOTIDE SEQUENCE</scope>
</reference>
<feature type="domain" description="PNPLA" evidence="3">
    <location>
        <begin position="1"/>
        <end position="114"/>
    </location>
</feature>
<dbReference type="InterPro" id="IPR002641">
    <property type="entry name" value="PNPLA_dom"/>
</dbReference>
<protein>
    <recommendedName>
        <fullName evidence="3">PNPLA domain-containing protein</fullName>
    </recommendedName>
</protein>
<dbReference type="AlphaFoldDB" id="A0A382I4V2"/>
<evidence type="ECO:0000256" key="1">
    <source>
        <dbReference type="ARBA" id="ARBA00010240"/>
    </source>
</evidence>
<evidence type="ECO:0000313" key="4">
    <source>
        <dbReference type="EMBL" id="SVB94724.1"/>
    </source>
</evidence>
<dbReference type="Pfam" id="PF01734">
    <property type="entry name" value="Patatin"/>
    <property type="match status" value="1"/>
</dbReference>
<evidence type="ECO:0000259" key="3">
    <source>
        <dbReference type="PROSITE" id="PS51635"/>
    </source>
</evidence>
<evidence type="ECO:0000256" key="2">
    <source>
        <dbReference type="ARBA" id="ARBA00023098"/>
    </source>
</evidence>
<dbReference type="InterPro" id="IPR016035">
    <property type="entry name" value="Acyl_Trfase/lysoPLipase"/>
</dbReference>